<evidence type="ECO:0000313" key="2">
    <source>
        <dbReference type="EMBL" id="ROP80998.1"/>
    </source>
</evidence>
<sequence length="68" mass="7385">MDEMDELSDDEKRTLKQSVAEMTRDTSATELASVRYKKLLGKAGKGIGTALNSVTVSVITEAAKRLLL</sequence>
<name>A0A3N1KRN6_9PROT</name>
<evidence type="ECO:0000313" key="3">
    <source>
        <dbReference type="Proteomes" id="UP000278222"/>
    </source>
</evidence>
<evidence type="ECO:0000256" key="1">
    <source>
        <dbReference type="SAM" id="MobiDB-lite"/>
    </source>
</evidence>
<protein>
    <submittedName>
        <fullName evidence="2">Uncharacterized protein DUF2321</fullName>
    </submittedName>
</protein>
<feature type="region of interest" description="Disordered" evidence="1">
    <location>
        <begin position="1"/>
        <end position="21"/>
    </location>
</feature>
<comment type="caution">
    <text evidence="2">The sequence shown here is derived from an EMBL/GenBank/DDBJ whole genome shotgun (WGS) entry which is preliminary data.</text>
</comment>
<proteinExistence type="predicted"/>
<dbReference type="EMBL" id="RJKX01000019">
    <property type="protein sequence ID" value="ROP80998.1"/>
    <property type="molecule type" value="Genomic_DNA"/>
</dbReference>
<dbReference type="Proteomes" id="UP000278222">
    <property type="component" value="Unassembled WGS sequence"/>
</dbReference>
<gene>
    <name evidence="2" type="ORF">EDC65_5333</name>
</gene>
<organism evidence="2 3">
    <name type="scientific">Stella humosa</name>
    <dbReference type="NCBI Taxonomy" id="94"/>
    <lineage>
        <taxon>Bacteria</taxon>
        <taxon>Pseudomonadati</taxon>
        <taxon>Pseudomonadota</taxon>
        <taxon>Alphaproteobacteria</taxon>
        <taxon>Rhodospirillales</taxon>
        <taxon>Stellaceae</taxon>
        <taxon>Stella</taxon>
    </lineage>
</organism>
<accession>A0A3N1KRN6</accession>
<reference evidence="2 3" key="1">
    <citation type="submission" date="2018-11" db="EMBL/GenBank/DDBJ databases">
        <title>Genomic Encyclopedia of Type Strains, Phase IV (KMG-IV): sequencing the most valuable type-strain genomes for metagenomic binning, comparative biology and taxonomic classification.</title>
        <authorList>
            <person name="Goeker M."/>
        </authorList>
    </citation>
    <scope>NUCLEOTIDE SEQUENCE [LARGE SCALE GENOMIC DNA]</scope>
    <source>
        <strain evidence="2 3">DSM 5900</strain>
    </source>
</reference>
<keyword evidence="3" id="KW-1185">Reference proteome</keyword>
<dbReference type="AlphaFoldDB" id="A0A3N1KRN6"/>
<dbReference type="InterPro" id="IPR016891">
    <property type="entry name" value="DUF2321"/>
</dbReference>
<dbReference type="Pfam" id="PF10083">
    <property type="entry name" value="DUF2321"/>
    <property type="match status" value="1"/>
</dbReference>